<proteinExistence type="predicted"/>
<comment type="caution">
    <text evidence="1">The sequence shown here is derived from an EMBL/GenBank/DDBJ whole genome shotgun (WGS) entry which is preliminary data.</text>
</comment>
<accession>A0A812JG19</accession>
<evidence type="ECO:0000313" key="1">
    <source>
        <dbReference type="EMBL" id="CAE7206051.1"/>
    </source>
</evidence>
<evidence type="ECO:0000313" key="2">
    <source>
        <dbReference type="Proteomes" id="UP000601435"/>
    </source>
</evidence>
<gene>
    <name evidence="1" type="ORF">SNEC2469_LOCUS1773</name>
</gene>
<dbReference type="AlphaFoldDB" id="A0A812JG19"/>
<protein>
    <submittedName>
        <fullName evidence="1">Uncharacterized protein</fullName>
    </submittedName>
</protein>
<dbReference type="EMBL" id="CAJNJA010006129">
    <property type="protein sequence ID" value="CAE7206051.1"/>
    <property type="molecule type" value="Genomic_DNA"/>
</dbReference>
<sequence>AAIGAILGVLDLGHRLCNRTPPLQCCWTALGGQLRLESRALSHRRLLLRILSRLGPLGRLVAKKLRPRLFGRARNAEKSRSLGHRPGTAKVSLPAVSTFRIFHAALRRCAFPRTLCT</sequence>
<organism evidence="1 2">
    <name type="scientific">Symbiodinium necroappetens</name>
    <dbReference type="NCBI Taxonomy" id="1628268"/>
    <lineage>
        <taxon>Eukaryota</taxon>
        <taxon>Sar</taxon>
        <taxon>Alveolata</taxon>
        <taxon>Dinophyceae</taxon>
        <taxon>Suessiales</taxon>
        <taxon>Symbiodiniaceae</taxon>
        <taxon>Symbiodinium</taxon>
    </lineage>
</organism>
<dbReference type="Proteomes" id="UP000601435">
    <property type="component" value="Unassembled WGS sequence"/>
</dbReference>
<feature type="non-terminal residue" evidence="1">
    <location>
        <position position="117"/>
    </location>
</feature>
<reference evidence="1" key="1">
    <citation type="submission" date="2021-02" db="EMBL/GenBank/DDBJ databases">
        <authorList>
            <person name="Dougan E. K."/>
            <person name="Rhodes N."/>
            <person name="Thang M."/>
            <person name="Chan C."/>
        </authorList>
    </citation>
    <scope>NUCLEOTIDE SEQUENCE</scope>
</reference>
<name>A0A812JG19_9DINO</name>
<keyword evidence="2" id="KW-1185">Reference proteome</keyword>
<feature type="non-terminal residue" evidence="1">
    <location>
        <position position="1"/>
    </location>
</feature>